<gene>
    <name evidence="1" type="ORF">EQG53_05620</name>
    <name evidence="2" type="ORF">I6H83_16805</name>
</gene>
<dbReference type="EMBL" id="CP035093">
    <property type="protein sequence ID" value="QAT13880.1"/>
    <property type="molecule type" value="Genomic_DNA"/>
</dbReference>
<reference evidence="2 4" key="2">
    <citation type="submission" date="2020-12" db="EMBL/GenBank/DDBJ databases">
        <title>FDA dAtabase for Regulatory Grade micrObial Sequences (FDA-ARGOS): Supporting development and validation of Infectious Disease Dx tests.</title>
        <authorList>
            <person name="Kerrigan L."/>
            <person name="Long C."/>
            <person name="Tallon L."/>
            <person name="Sadzewicz L."/>
            <person name="Zhao X."/>
            <person name="Boylan J."/>
            <person name="Ott S."/>
            <person name="Bowen H."/>
            <person name="Vavikolanu K."/>
            <person name="Mehta A."/>
            <person name="Aluvathingal J."/>
            <person name="Nadendla S."/>
            <person name="Yan Y."/>
            <person name="Sichtig H."/>
        </authorList>
    </citation>
    <scope>NUCLEOTIDE SEQUENCE [LARGE SCALE GENOMIC DNA]</scope>
    <source>
        <strain evidence="2 4">FDAARGOS_1026</strain>
    </source>
</reference>
<dbReference type="InterPro" id="IPR006450">
    <property type="entry name" value="Phage_HK97_gp6-like"/>
</dbReference>
<dbReference type="Gene3D" id="1.10.3230.30">
    <property type="entry name" value="Phage gp6-like head-tail connector protein"/>
    <property type="match status" value="1"/>
</dbReference>
<keyword evidence="4" id="KW-1185">Reference proteome</keyword>
<dbReference type="AlphaFoldDB" id="A0A410NVH4"/>
<name>A0A410NVH4_BREDI</name>
<dbReference type="EMBL" id="CP066026">
    <property type="protein sequence ID" value="QQB88754.1"/>
    <property type="molecule type" value="Genomic_DNA"/>
</dbReference>
<reference evidence="1 3" key="1">
    <citation type="submission" date="2019-01" db="EMBL/GenBank/DDBJ databases">
        <title>Brevundimonas diminuta Genome sequencing and assembly.</title>
        <authorList>
            <person name="Chen H."/>
        </authorList>
    </citation>
    <scope>NUCLEOTIDE SEQUENCE [LARGE SCALE GENOMIC DNA]</scope>
    <source>
        <strain evidence="1">ATCC</strain>
        <strain evidence="3">ATCC(B) 19146</strain>
    </source>
</reference>
<protein>
    <submittedName>
        <fullName evidence="1">Phage gp6-like head-tail connector protein</fullName>
    </submittedName>
</protein>
<dbReference type="Proteomes" id="UP000596117">
    <property type="component" value="Chromosome"/>
</dbReference>
<dbReference type="KEGG" id="bdm:EQG53_05620"/>
<dbReference type="InterPro" id="IPR021146">
    <property type="entry name" value="Phage_gp6-like_head-tail"/>
</dbReference>
<accession>A0A410NVH4</accession>
<evidence type="ECO:0000313" key="1">
    <source>
        <dbReference type="EMBL" id="QAT13880.1"/>
    </source>
</evidence>
<dbReference type="CDD" id="cd08054">
    <property type="entry name" value="gp6"/>
    <property type="match status" value="1"/>
</dbReference>
<proteinExistence type="predicted"/>
<dbReference type="NCBIfam" id="TIGR01560">
    <property type="entry name" value="put_DNA_pack"/>
    <property type="match status" value="1"/>
</dbReference>
<organism evidence="1 3">
    <name type="scientific">Brevundimonas diminuta</name>
    <name type="common">Pseudomonas diminuta</name>
    <dbReference type="NCBI Taxonomy" id="293"/>
    <lineage>
        <taxon>Bacteria</taxon>
        <taxon>Pseudomonadati</taxon>
        <taxon>Pseudomonadota</taxon>
        <taxon>Alphaproteobacteria</taxon>
        <taxon>Caulobacterales</taxon>
        <taxon>Caulobacteraceae</taxon>
        <taxon>Brevundimonas</taxon>
    </lineage>
</organism>
<evidence type="ECO:0000313" key="4">
    <source>
        <dbReference type="Proteomes" id="UP000596117"/>
    </source>
</evidence>
<dbReference type="Proteomes" id="UP000287388">
    <property type="component" value="Chromosome"/>
</dbReference>
<sequence length="103" mass="11097">MLDVVVLTVGPLFDLAEAKQHLRVDHDDDDTLIEGYADAAVLSCLDFCDRKLVPQGAEPAFKAAALLTLGGLYNSRESVIAGATVALNPTVEALLRSYRIIRV</sequence>
<evidence type="ECO:0000313" key="2">
    <source>
        <dbReference type="EMBL" id="QQB88754.1"/>
    </source>
</evidence>
<dbReference type="RefSeq" id="WP_128719374.1">
    <property type="nucleotide sequence ID" value="NZ_CP035093.1"/>
</dbReference>
<evidence type="ECO:0000313" key="3">
    <source>
        <dbReference type="Proteomes" id="UP000287388"/>
    </source>
</evidence>
<dbReference type="Pfam" id="PF05135">
    <property type="entry name" value="Phage_connect_1"/>
    <property type="match status" value="1"/>
</dbReference>